<dbReference type="Proteomes" id="UP000441523">
    <property type="component" value="Unassembled WGS sequence"/>
</dbReference>
<gene>
    <name evidence="2" type="ORF">F6X51_26405</name>
</gene>
<proteinExistence type="predicted"/>
<dbReference type="Pfam" id="PF21834">
    <property type="entry name" value="DUF6894"/>
    <property type="match status" value="1"/>
</dbReference>
<evidence type="ECO:0000313" key="3">
    <source>
        <dbReference type="Proteomes" id="UP000441523"/>
    </source>
</evidence>
<feature type="domain" description="DUF6894" evidence="1">
    <location>
        <begin position="5"/>
        <end position="70"/>
    </location>
</feature>
<protein>
    <recommendedName>
        <fullName evidence="1">DUF6894 domain-containing protein</fullName>
    </recommendedName>
</protein>
<evidence type="ECO:0000313" key="2">
    <source>
        <dbReference type="EMBL" id="KAB1068744.1"/>
    </source>
</evidence>
<dbReference type="RefSeq" id="WP_150966863.1">
    <property type="nucleotide sequence ID" value="NZ_VZZJ01000046.1"/>
</dbReference>
<name>A0A6N6MIV9_9HYPH</name>
<dbReference type="AlphaFoldDB" id="A0A6N6MIV9"/>
<dbReference type="InterPro" id="IPR054189">
    <property type="entry name" value="DUF6894"/>
</dbReference>
<evidence type="ECO:0000259" key="1">
    <source>
        <dbReference type="Pfam" id="PF21834"/>
    </source>
</evidence>
<organism evidence="2 3">
    <name type="scientific">Methylobacterium planeticum</name>
    <dbReference type="NCBI Taxonomy" id="2615211"/>
    <lineage>
        <taxon>Bacteria</taxon>
        <taxon>Pseudomonadati</taxon>
        <taxon>Pseudomonadota</taxon>
        <taxon>Alphaproteobacteria</taxon>
        <taxon>Hyphomicrobiales</taxon>
        <taxon>Methylobacteriaceae</taxon>
        <taxon>Methylobacterium</taxon>
    </lineage>
</organism>
<reference evidence="2 3" key="1">
    <citation type="submission" date="2019-09" db="EMBL/GenBank/DDBJ databases">
        <title>YIM 132548 draft genome.</title>
        <authorList>
            <person name="Jiang L."/>
        </authorList>
    </citation>
    <scope>NUCLEOTIDE SEQUENCE [LARGE SCALE GENOMIC DNA]</scope>
    <source>
        <strain evidence="2 3">YIM 132548</strain>
    </source>
</reference>
<comment type="caution">
    <text evidence="2">The sequence shown here is derived from an EMBL/GenBank/DDBJ whole genome shotgun (WGS) entry which is preliminary data.</text>
</comment>
<keyword evidence="3" id="KW-1185">Reference proteome</keyword>
<sequence length="82" mass="9655">MPVERYRFHCTDGEHAVIDRTGRWVRNPELIWSHAERVAREVMDSCGSQLDWSEWIVDIHDSKGRRAGMLNFTDVRDERQAA</sequence>
<accession>A0A6N6MIV9</accession>
<dbReference type="EMBL" id="VZZJ01000046">
    <property type="protein sequence ID" value="KAB1068744.1"/>
    <property type="molecule type" value="Genomic_DNA"/>
</dbReference>